<feature type="transmembrane region" description="Helical" evidence="1">
    <location>
        <begin position="12"/>
        <end position="29"/>
    </location>
</feature>
<sequence length="60" mass="6819">MEKKFYHSKKFWAAIVATAVPMLNHYLGWGWDADHITTIVTPMIAYILGQGLADLGKNKR</sequence>
<dbReference type="EMBL" id="UINC01131412">
    <property type="protein sequence ID" value="SVD13103.1"/>
    <property type="molecule type" value="Genomic_DNA"/>
</dbReference>
<feature type="transmembrane region" description="Helical" evidence="1">
    <location>
        <begin position="35"/>
        <end position="53"/>
    </location>
</feature>
<keyword evidence="1" id="KW-0472">Membrane</keyword>
<protein>
    <recommendedName>
        <fullName evidence="3">Holin</fullName>
    </recommendedName>
</protein>
<keyword evidence="1" id="KW-0812">Transmembrane</keyword>
<name>A0A382STJ6_9ZZZZ</name>
<dbReference type="AlphaFoldDB" id="A0A382STJ6"/>
<keyword evidence="1" id="KW-1133">Transmembrane helix</keyword>
<gene>
    <name evidence="2" type="ORF">METZ01_LOCUS365957</name>
</gene>
<organism evidence="2">
    <name type="scientific">marine metagenome</name>
    <dbReference type="NCBI Taxonomy" id="408172"/>
    <lineage>
        <taxon>unclassified sequences</taxon>
        <taxon>metagenomes</taxon>
        <taxon>ecological metagenomes</taxon>
    </lineage>
</organism>
<evidence type="ECO:0000256" key="1">
    <source>
        <dbReference type="SAM" id="Phobius"/>
    </source>
</evidence>
<reference evidence="2" key="1">
    <citation type="submission" date="2018-05" db="EMBL/GenBank/DDBJ databases">
        <authorList>
            <person name="Lanie J.A."/>
            <person name="Ng W.-L."/>
            <person name="Kazmierczak K.M."/>
            <person name="Andrzejewski T.M."/>
            <person name="Davidsen T.M."/>
            <person name="Wayne K.J."/>
            <person name="Tettelin H."/>
            <person name="Glass J.I."/>
            <person name="Rusch D."/>
            <person name="Podicherti R."/>
            <person name="Tsui H.-C.T."/>
            <person name="Winkler M.E."/>
        </authorList>
    </citation>
    <scope>NUCLEOTIDE SEQUENCE</scope>
</reference>
<evidence type="ECO:0008006" key="3">
    <source>
        <dbReference type="Google" id="ProtNLM"/>
    </source>
</evidence>
<proteinExistence type="predicted"/>
<accession>A0A382STJ6</accession>
<evidence type="ECO:0000313" key="2">
    <source>
        <dbReference type="EMBL" id="SVD13103.1"/>
    </source>
</evidence>